<comment type="caution">
    <text evidence="1">The sequence shown here is derived from an EMBL/GenBank/DDBJ whole genome shotgun (WGS) entry which is preliminary data.</text>
</comment>
<organism evidence="1 2">
    <name type="scientific">Candidatus Olsenella stercoravium</name>
    <dbReference type="NCBI Taxonomy" id="2838713"/>
    <lineage>
        <taxon>Bacteria</taxon>
        <taxon>Bacillati</taxon>
        <taxon>Actinomycetota</taxon>
        <taxon>Coriobacteriia</taxon>
        <taxon>Coriobacteriales</taxon>
        <taxon>Atopobiaceae</taxon>
        <taxon>Olsenella</taxon>
    </lineage>
</organism>
<sequence length="333" mass="36830">MRELRVGFGSALEFWRKARAASPVRPCPEPDGRTYGQRTLTLSEQVRVALAACAVDGPLEVVCDDAAHRHTHELLADHVRTGPLGADHLLSLGSGVFVCRMPVVLVQLAQSLDEIELAEIALEMTGTYGVAPWTDEGMLGDLLPLVDPAELRGYAMACRALGVRGASRACRALRLVVPNSNSPRESDVAIALGLSRSRGGLMLEGFEMNKAVRLPGALAEQLGQSVVIPDFSWNDRTLVEYDSKFAHDTPESRARDERKRRAYQSFGFDCLTLTNEILCSNQRYEWFADDLQRSLGVTRRPLTPKMGDRRRQLRERLFGIESEDAALSALARR</sequence>
<accession>A0A9D2DIK5</accession>
<dbReference type="Proteomes" id="UP000824029">
    <property type="component" value="Unassembled WGS sequence"/>
</dbReference>
<evidence type="ECO:0008006" key="3">
    <source>
        <dbReference type="Google" id="ProtNLM"/>
    </source>
</evidence>
<evidence type="ECO:0000313" key="1">
    <source>
        <dbReference type="EMBL" id="HIZ17558.1"/>
    </source>
</evidence>
<reference evidence="1" key="1">
    <citation type="journal article" date="2021" name="PeerJ">
        <title>Extensive microbial diversity within the chicken gut microbiome revealed by metagenomics and culture.</title>
        <authorList>
            <person name="Gilroy R."/>
            <person name="Ravi A."/>
            <person name="Getino M."/>
            <person name="Pursley I."/>
            <person name="Horton D.L."/>
            <person name="Alikhan N.F."/>
            <person name="Baker D."/>
            <person name="Gharbi K."/>
            <person name="Hall N."/>
            <person name="Watson M."/>
            <person name="Adriaenssens E.M."/>
            <person name="Foster-Nyarko E."/>
            <person name="Jarju S."/>
            <person name="Secka A."/>
            <person name="Antonio M."/>
            <person name="Oren A."/>
            <person name="Chaudhuri R.R."/>
            <person name="La Ragione R."/>
            <person name="Hildebrand F."/>
            <person name="Pallen M.J."/>
        </authorList>
    </citation>
    <scope>NUCLEOTIDE SEQUENCE</scope>
    <source>
        <strain evidence="1">ChiHecolR3B27-1887</strain>
    </source>
</reference>
<name>A0A9D2DIK5_9ACTN</name>
<gene>
    <name evidence="1" type="ORF">IAA22_00340</name>
</gene>
<dbReference type="EMBL" id="DXBZ01000008">
    <property type="protein sequence ID" value="HIZ17558.1"/>
    <property type="molecule type" value="Genomic_DNA"/>
</dbReference>
<reference evidence="1" key="2">
    <citation type="submission" date="2021-04" db="EMBL/GenBank/DDBJ databases">
        <authorList>
            <person name="Gilroy R."/>
        </authorList>
    </citation>
    <scope>NUCLEOTIDE SEQUENCE</scope>
    <source>
        <strain evidence="1">ChiHecolR3B27-1887</strain>
    </source>
</reference>
<proteinExistence type="predicted"/>
<dbReference type="AlphaFoldDB" id="A0A9D2DIK5"/>
<protein>
    <recommendedName>
        <fullName evidence="3">DUF559 domain-containing protein</fullName>
    </recommendedName>
</protein>
<dbReference type="Gene3D" id="3.40.960.10">
    <property type="entry name" value="VSR Endonuclease"/>
    <property type="match status" value="1"/>
</dbReference>
<evidence type="ECO:0000313" key="2">
    <source>
        <dbReference type="Proteomes" id="UP000824029"/>
    </source>
</evidence>